<proteinExistence type="predicted"/>
<evidence type="ECO:0000256" key="6">
    <source>
        <dbReference type="ARBA" id="ARBA00023163"/>
    </source>
</evidence>
<keyword evidence="5 9" id="KW-0238">DNA-binding</keyword>
<dbReference type="CDD" id="cd00383">
    <property type="entry name" value="trans_reg_C"/>
    <property type="match status" value="1"/>
</dbReference>
<dbReference type="PANTHER" id="PTHR48111:SF32">
    <property type="entry name" value="STAGE 0 SPORULATION PROTEIN A HOMOLOG"/>
    <property type="match status" value="1"/>
</dbReference>
<gene>
    <name evidence="12" type="ORF">HNP82_000779</name>
</gene>
<dbReference type="Gene3D" id="3.40.50.2300">
    <property type="match status" value="1"/>
</dbReference>
<evidence type="ECO:0000256" key="7">
    <source>
        <dbReference type="ARBA" id="ARBA00024867"/>
    </source>
</evidence>
<dbReference type="GO" id="GO:0000976">
    <property type="term" value="F:transcription cis-regulatory region binding"/>
    <property type="evidence" value="ECO:0007669"/>
    <property type="project" value="TreeGrafter"/>
</dbReference>
<evidence type="ECO:0000256" key="8">
    <source>
        <dbReference type="PROSITE-ProRule" id="PRU00169"/>
    </source>
</evidence>
<organism evidence="12 13">
    <name type="scientific">Catenibacillus scindens</name>
    <dbReference type="NCBI Taxonomy" id="673271"/>
    <lineage>
        <taxon>Bacteria</taxon>
        <taxon>Bacillati</taxon>
        <taxon>Bacillota</taxon>
        <taxon>Clostridia</taxon>
        <taxon>Lachnospirales</taxon>
        <taxon>Lachnospiraceae</taxon>
        <taxon>Catenibacillus</taxon>
    </lineage>
</organism>
<evidence type="ECO:0000313" key="13">
    <source>
        <dbReference type="Proteomes" id="UP000543642"/>
    </source>
</evidence>
<accession>A0A7W8M4V1</accession>
<dbReference type="SUPFAM" id="SSF52172">
    <property type="entry name" value="CheY-like"/>
    <property type="match status" value="1"/>
</dbReference>
<keyword evidence="6" id="KW-0804">Transcription</keyword>
<evidence type="ECO:0000256" key="4">
    <source>
        <dbReference type="ARBA" id="ARBA00023015"/>
    </source>
</evidence>
<dbReference type="AlphaFoldDB" id="A0A7W8M4V1"/>
<keyword evidence="2 8" id="KW-0597">Phosphoprotein</keyword>
<dbReference type="Gene3D" id="6.10.250.690">
    <property type="match status" value="1"/>
</dbReference>
<dbReference type="InterPro" id="IPR011006">
    <property type="entry name" value="CheY-like_superfamily"/>
</dbReference>
<dbReference type="GO" id="GO:0032993">
    <property type="term" value="C:protein-DNA complex"/>
    <property type="evidence" value="ECO:0007669"/>
    <property type="project" value="TreeGrafter"/>
</dbReference>
<dbReference type="InterPro" id="IPR001789">
    <property type="entry name" value="Sig_transdc_resp-reg_receiver"/>
</dbReference>
<dbReference type="SMART" id="SM00862">
    <property type="entry name" value="Trans_reg_C"/>
    <property type="match status" value="1"/>
</dbReference>
<reference evidence="12 13" key="1">
    <citation type="submission" date="2020-08" db="EMBL/GenBank/DDBJ databases">
        <title>Genomic Encyclopedia of Type Strains, Phase IV (KMG-IV): sequencing the most valuable type-strain genomes for metagenomic binning, comparative biology and taxonomic classification.</title>
        <authorList>
            <person name="Goeker M."/>
        </authorList>
    </citation>
    <scope>NUCLEOTIDE SEQUENCE [LARGE SCALE GENOMIC DNA]</scope>
    <source>
        <strain evidence="12 13">DSM 106146</strain>
    </source>
</reference>
<keyword evidence="13" id="KW-1185">Reference proteome</keyword>
<protein>
    <recommendedName>
        <fullName evidence="1">Stage 0 sporulation protein A homolog</fullName>
    </recommendedName>
</protein>
<keyword evidence="4" id="KW-0805">Transcription regulation</keyword>
<dbReference type="PANTHER" id="PTHR48111">
    <property type="entry name" value="REGULATOR OF RPOS"/>
    <property type="match status" value="1"/>
</dbReference>
<dbReference type="CDD" id="cd17574">
    <property type="entry name" value="REC_OmpR"/>
    <property type="match status" value="1"/>
</dbReference>
<dbReference type="Gene3D" id="1.10.10.10">
    <property type="entry name" value="Winged helix-like DNA-binding domain superfamily/Winged helix DNA-binding domain"/>
    <property type="match status" value="1"/>
</dbReference>
<dbReference type="InterPro" id="IPR039420">
    <property type="entry name" value="WalR-like"/>
</dbReference>
<comment type="caution">
    <text evidence="12">The sequence shown here is derived from an EMBL/GenBank/DDBJ whole genome shotgun (WGS) entry which is preliminary data.</text>
</comment>
<dbReference type="InterPro" id="IPR001867">
    <property type="entry name" value="OmpR/PhoB-type_DNA-bd"/>
</dbReference>
<evidence type="ECO:0000256" key="9">
    <source>
        <dbReference type="PROSITE-ProRule" id="PRU01091"/>
    </source>
</evidence>
<evidence type="ECO:0000259" key="11">
    <source>
        <dbReference type="PROSITE" id="PS51755"/>
    </source>
</evidence>
<feature type="domain" description="OmpR/PhoB-type" evidence="11">
    <location>
        <begin position="128"/>
        <end position="222"/>
    </location>
</feature>
<evidence type="ECO:0000259" key="10">
    <source>
        <dbReference type="PROSITE" id="PS50110"/>
    </source>
</evidence>
<dbReference type="SMART" id="SM00448">
    <property type="entry name" value="REC"/>
    <property type="match status" value="1"/>
</dbReference>
<keyword evidence="3" id="KW-0902">Two-component regulatory system</keyword>
<dbReference type="FunFam" id="3.40.50.2300:FF:000001">
    <property type="entry name" value="DNA-binding response regulator PhoB"/>
    <property type="match status" value="1"/>
</dbReference>
<dbReference type="GO" id="GO:0000156">
    <property type="term" value="F:phosphorelay response regulator activity"/>
    <property type="evidence" value="ECO:0007669"/>
    <property type="project" value="TreeGrafter"/>
</dbReference>
<dbReference type="PROSITE" id="PS50110">
    <property type="entry name" value="RESPONSE_REGULATORY"/>
    <property type="match status" value="1"/>
</dbReference>
<evidence type="ECO:0000256" key="5">
    <source>
        <dbReference type="ARBA" id="ARBA00023125"/>
    </source>
</evidence>
<evidence type="ECO:0000256" key="1">
    <source>
        <dbReference type="ARBA" id="ARBA00018672"/>
    </source>
</evidence>
<comment type="function">
    <text evidence="7">May play the central regulatory role in sporulation. It may be an element of the effector pathway responsible for the activation of sporulation genes in response to nutritional stress. Spo0A may act in concert with spo0H (a sigma factor) to control the expression of some genes that are critical to the sporulation process.</text>
</comment>
<sequence length="225" mass="25816">MSKVILVIEDEGAIQRVIKAFLENKGYNVILAEDGLEGIELFREQQPDLVLLDLMLPKISGFTVCEMIRRESRVPIIMLTALDDDVSQMKGFDAMADDYITKPFSMPVVVKHIEAVLRRTDQSFVPDRHVIRYKEMTLDADRFSVSVGGKSVSLTTREFEILKFLLENTNRVVTREQLLNSIWGYDYVGDEKIANTHIKNIRKKLGVDYIETIRGVGYKIEKENQ</sequence>
<dbReference type="FunFam" id="1.10.10.10:FF:000018">
    <property type="entry name" value="DNA-binding response regulator ResD"/>
    <property type="match status" value="1"/>
</dbReference>
<dbReference type="GO" id="GO:0005829">
    <property type="term" value="C:cytosol"/>
    <property type="evidence" value="ECO:0007669"/>
    <property type="project" value="TreeGrafter"/>
</dbReference>
<dbReference type="Proteomes" id="UP000543642">
    <property type="component" value="Unassembled WGS sequence"/>
</dbReference>
<dbReference type="InterPro" id="IPR036388">
    <property type="entry name" value="WH-like_DNA-bd_sf"/>
</dbReference>
<evidence type="ECO:0000313" key="12">
    <source>
        <dbReference type="EMBL" id="MBB5263681.1"/>
    </source>
</evidence>
<feature type="DNA-binding region" description="OmpR/PhoB-type" evidence="9">
    <location>
        <begin position="128"/>
        <end position="222"/>
    </location>
</feature>
<dbReference type="RefSeq" id="WP_183771713.1">
    <property type="nucleotide sequence ID" value="NZ_JACHFW010000002.1"/>
</dbReference>
<dbReference type="Pfam" id="PF00072">
    <property type="entry name" value="Response_reg"/>
    <property type="match status" value="1"/>
</dbReference>
<evidence type="ECO:0000256" key="2">
    <source>
        <dbReference type="ARBA" id="ARBA00022553"/>
    </source>
</evidence>
<evidence type="ECO:0000256" key="3">
    <source>
        <dbReference type="ARBA" id="ARBA00023012"/>
    </source>
</evidence>
<dbReference type="Pfam" id="PF00486">
    <property type="entry name" value="Trans_reg_C"/>
    <property type="match status" value="1"/>
</dbReference>
<name>A0A7W8M4V1_9FIRM</name>
<dbReference type="GO" id="GO:0006355">
    <property type="term" value="P:regulation of DNA-templated transcription"/>
    <property type="evidence" value="ECO:0007669"/>
    <property type="project" value="InterPro"/>
</dbReference>
<dbReference type="PROSITE" id="PS51755">
    <property type="entry name" value="OMPR_PHOB"/>
    <property type="match status" value="1"/>
</dbReference>
<feature type="modified residue" description="4-aspartylphosphate" evidence="8">
    <location>
        <position position="53"/>
    </location>
</feature>
<feature type="domain" description="Response regulatory" evidence="10">
    <location>
        <begin position="4"/>
        <end position="117"/>
    </location>
</feature>
<dbReference type="EMBL" id="JACHFW010000002">
    <property type="protein sequence ID" value="MBB5263681.1"/>
    <property type="molecule type" value="Genomic_DNA"/>
</dbReference>